<keyword evidence="2" id="KW-1185">Reference proteome</keyword>
<comment type="caution">
    <text evidence="1">The sequence shown here is derived from an EMBL/GenBank/DDBJ whole genome shotgun (WGS) entry which is preliminary data.</text>
</comment>
<reference evidence="1 2" key="1">
    <citation type="submission" date="2020-10" db="EMBL/GenBank/DDBJ databases">
        <title>The Coptis chinensis genome and diversification of protoberbering-type alkaloids.</title>
        <authorList>
            <person name="Wang B."/>
            <person name="Shu S."/>
            <person name="Song C."/>
            <person name="Liu Y."/>
        </authorList>
    </citation>
    <scope>NUCLEOTIDE SEQUENCE [LARGE SCALE GENOMIC DNA]</scope>
    <source>
        <strain evidence="1">HL-2020</strain>
        <tissue evidence="1">Leaf</tissue>
    </source>
</reference>
<sequence length="36" mass="4031">MEEGQLVEMGTHEELLAIDGLYVELLKCEEAAKLPK</sequence>
<evidence type="ECO:0000313" key="2">
    <source>
        <dbReference type="Proteomes" id="UP000631114"/>
    </source>
</evidence>
<dbReference type="Proteomes" id="UP000631114">
    <property type="component" value="Unassembled WGS sequence"/>
</dbReference>
<dbReference type="AlphaFoldDB" id="A0A835MEG7"/>
<evidence type="ECO:0000313" key="1">
    <source>
        <dbReference type="EMBL" id="KAF9626737.1"/>
    </source>
</evidence>
<proteinExistence type="predicted"/>
<feature type="non-terminal residue" evidence="1">
    <location>
        <position position="36"/>
    </location>
</feature>
<gene>
    <name evidence="1" type="ORF">IFM89_038955</name>
</gene>
<dbReference type="OrthoDB" id="6500128at2759"/>
<accession>A0A835MEG7</accession>
<organism evidence="1 2">
    <name type="scientific">Coptis chinensis</name>
    <dbReference type="NCBI Taxonomy" id="261450"/>
    <lineage>
        <taxon>Eukaryota</taxon>
        <taxon>Viridiplantae</taxon>
        <taxon>Streptophyta</taxon>
        <taxon>Embryophyta</taxon>
        <taxon>Tracheophyta</taxon>
        <taxon>Spermatophyta</taxon>
        <taxon>Magnoliopsida</taxon>
        <taxon>Ranunculales</taxon>
        <taxon>Ranunculaceae</taxon>
        <taxon>Coptidoideae</taxon>
        <taxon>Coptis</taxon>
    </lineage>
</organism>
<protein>
    <submittedName>
        <fullName evidence="1">Uncharacterized protein</fullName>
    </submittedName>
</protein>
<dbReference type="EMBL" id="JADFTS010000001">
    <property type="protein sequence ID" value="KAF9626737.1"/>
    <property type="molecule type" value="Genomic_DNA"/>
</dbReference>
<name>A0A835MEG7_9MAGN</name>